<dbReference type="OrthoDB" id="428577at2759"/>
<feature type="domain" description="Ubiquitin-like" evidence="1">
    <location>
        <begin position="67"/>
        <end position="143"/>
    </location>
</feature>
<dbReference type="InterPro" id="IPR029071">
    <property type="entry name" value="Ubiquitin-like_domsf"/>
</dbReference>
<dbReference type="InterPro" id="IPR050158">
    <property type="entry name" value="Ubiquitin_ubiquitin-like"/>
</dbReference>
<dbReference type="EMBL" id="CAJNDS010002589">
    <property type="protein sequence ID" value="CAE7535872.1"/>
    <property type="molecule type" value="Genomic_DNA"/>
</dbReference>
<dbReference type="AlphaFoldDB" id="A0A812TSG3"/>
<dbReference type="PRINTS" id="PR00348">
    <property type="entry name" value="UBIQUITIN"/>
</dbReference>
<accession>A0A812TSG3</accession>
<dbReference type="SMART" id="SM00213">
    <property type="entry name" value="UBQ"/>
    <property type="match status" value="1"/>
</dbReference>
<reference evidence="2" key="1">
    <citation type="submission" date="2021-02" db="EMBL/GenBank/DDBJ databases">
        <authorList>
            <person name="Dougan E. K."/>
            <person name="Rhodes N."/>
            <person name="Thang M."/>
            <person name="Chan C."/>
        </authorList>
    </citation>
    <scope>NUCLEOTIDE SEQUENCE</scope>
</reference>
<dbReference type="PANTHER" id="PTHR10666">
    <property type="entry name" value="UBIQUITIN"/>
    <property type="match status" value="1"/>
</dbReference>
<gene>
    <name evidence="2" type="primary">UBQ12</name>
    <name evidence="2" type="ORF">SNAT2548_LOCUS30027</name>
</gene>
<comment type="caution">
    <text evidence="2">The sequence shown here is derived from an EMBL/GenBank/DDBJ whole genome shotgun (WGS) entry which is preliminary data.</text>
</comment>
<evidence type="ECO:0000313" key="2">
    <source>
        <dbReference type="EMBL" id="CAE7535872.1"/>
    </source>
</evidence>
<evidence type="ECO:0000313" key="3">
    <source>
        <dbReference type="Proteomes" id="UP000604046"/>
    </source>
</evidence>
<organism evidence="2 3">
    <name type="scientific">Symbiodinium natans</name>
    <dbReference type="NCBI Taxonomy" id="878477"/>
    <lineage>
        <taxon>Eukaryota</taxon>
        <taxon>Sar</taxon>
        <taxon>Alveolata</taxon>
        <taxon>Dinophyceae</taxon>
        <taxon>Suessiales</taxon>
        <taxon>Symbiodiniaceae</taxon>
        <taxon>Symbiodinium</taxon>
    </lineage>
</organism>
<dbReference type="Gene3D" id="3.10.20.90">
    <property type="entry name" value="Phosphatidylinositol 3-kinase Catalytic Subunit, Chain A, domain 1"/>
    <property type="match status" value="1"/>
</dbReference>
<dbReference type="Proteomes" id="UP000604046">
    <property type="component" value="Unassembled WGS sequence"/>
</dbReference>
<evidence type="ECO:0000259" key="1">
    <source>
        <dbReference type="PROSITE" id="PS50053"/>
    </source>
</evidence>
<name>A0A812TSG3_9DINO</name>
<dbReference type="InterPro" id="IPR019956">
    <property type="entry name" value="Ubiquitin_dom"/>
</dbReference>
<protein>
    <submittedName>
        <fullName evidence="2">UBQ12 protein</fullName>
    </submittedName>
</protein>
<keyword evidence="3" id="KW-1185">Reference proteome</keyword>
<dbReference type="PROSITE" id="PS50053">
    <property type="entry name" value="UBIQUITIN_2"/>
    <property type="match status" value="1"/>
</dbReference>
<dbReference type="SUPFAM" id="SSF54236">
    <property type="entry name" value="Ubiquitin-like"/>
    <property type="match status" value="2"/>
</dbReference>
<proteinExistence type="predicted"/>
<dbReference type="FunFam" id="3.10.20.90:FF:000160">
    <property type="entry name" value="Polyubiquitin-C"/>
    <property type="match status" value="1"/>
</dbReference>
<dbReference type="InterPro" id="IPR000626">
    <property type="entry name" value="Ubiquitin-like_dom"/>
</dbReference>
<sequence>MQVHVQEYCVEATASDTVSFLVEQLKLKIGTTDQLIIQQNGKPLPLEATLASLDISEDTRLQCCVPSPVFVRTLTGKTLFPISIQASTTIDELKMRIQRMEGIAADQQRLIFAGKQLEDGRTCGEYDIQGESTLQLVLRLRGGMYDEISGREGFSVLSDQIVLENGRRIKLEDGRWKIEGSELFYASKEEVLSRLESERVAGLLERLEGLQNKSAMYEKEAAFWMSKAAMEVDSEMES</sequence>
<dbReference type="Pfam" id="PF00240">
    <property type="entry name" value="ubiquitin"/>
    <property type="match status" value="1"/>
</dbReference>